<dbReference type="AlphaFoldDB" id="A0A1B0Z2W1"/>
<dbReference type="EMBL" id="KT997799">
    <property type="protein sequence ID" value="ANO58135.1"/>
    <property type="molecule type" value="Genomic_DNA"/>
</dbReference>
<name>A0A1B0Z2W1_9BACT</name>
<sequence length="86" mass="9321">MAVTITVNISDHNEKVLLHDLLDINTWVQAAVDGKINNCGKRMAIEATAVLKADDSVTSMPATDQGLQEALLARAGYKNRAQRDAE</sequence>
<reference evidence="1" key="1">
    <citation type="submission" date="2015-11" db="EMBL/GenBank/DDBJ databases">
        <title>Genomes of Abundant and Widespread Viruses from the Deep Ocean.</title>
        <authorList>
            <person name="Mizuno C.M."/>
            <person name="Ghai R."/>
            <person name="Saghai A."/>
            <person name="Lopez-Garcia P."/>
            <person name="Rodriguez-Valera F."/>
        </authorList>
    </citation>
    <scope>NUCLEOTIDE SEQUENCE</scope>
</reference>
<protein>
    <submittedName>
        <fullName evidence="1">Uncharacterized protein</fullName>
    </submittedName>
</protein>
<evidence type="ECO:0000313" key="1">
    <source>
        <dbReference type="EMBL" id="ANO58135.1"/>
    </source>
</evidence>
<organism evidence="1">
    <name type="scientific">uncultured Bacteroidota bacterium</name>
    <dbReference type="NCBI Taxonomy" id="152509"/>
    <lineage>
        <taxon>Bacteria</taxon>
        <taxon>Pseudomonadati</taxon>
        <taxon>Bacteroidota</taxon>
        <taxon>environmental samples</taxon>
    </lineage>
</organism>
<accession>A0A1B0Z2W1</accession>
<proteinExistence type="predicted"/>